<dbReference type="EMBL" id="MRCE01000006">
    <property type="protein sequence ID" value="OKH39079.1"/>
    <property type="molecule type" value="Genomic_DNA"/>
</dbReference>
<comment type="caution">
    <text evidence="1">The sequence shown here is derived from an EMBL/GenBank/DDBJ whole genome shotgun (WGS) entry which is preliminary data.</text>
</comment>
<evidence type="ECO:0000313" key="2">
    <source>
        <dbReference type="Proteomes" id="UP000185860"/>
    </source>
</evidence>
<dbReference type="STRING" id="454136.NIES2119_08085"/>
<sequence length="206" mass="21537">MPRINQSVRYYYFSVTKKIKIPSPTGGAGTSETRTFGCICSSALNFVKFLDIPDTAAAVPANRISAVAASTRTLLVASGGDGASNVTDHDRAIPMPKGRPGSKRVILFTGKPIGTSKRKHQISVLVPAIMSYKDIADFLGEIIPAGKIKADPTATDVKPFFKIQGGGKYPIMATAQAEAAPGVTVPATAAESEALADSAKQGRGRT</sequence>
<dbReference type="AlphaFoldDB" id="A0A1U7IP98"/>
<organism evidence="1 2">
    <name type="scientific">[Phormidium ambiguum] IAM M-71</name>
    <dbReference type="NCBI Taxonomy" id="454136"/>
    <lineage>
        <taxon>Bacteria</taxon>
        <taxon>Bacillati</taxon>
        <taxon>Cyanobacteriota</taxon>
        <taxon>Cyanophyceae</taxon>
        <taxon>Oscillatoriophycideae</taxon>
        <taxon>Aerosakkonematales</taxon>
        <taxon>Aerosakkonemataceae</taxon>
        <taxon>Floridanema</taxon>
    </lineage>
</organism>
<reference evidence="1 2" key="1">
    <citation type="submission" date="2016-11" db="EMBL/GenBank/DDBJ databases">
        <title>Draft Genome Sequences of Nine Cyanobacterial Strains from Diverse Habitats.</title>
        <authorList>
            <person name="Zhu T."/>
            <person name="Hou S."/>
            <person name="Lu X."/>
            <person name="Hess W.R."/>
        </authorList>
    </citation>
    <scope>NUCLEOTIDE SEQUENCE [LARGE SCALE GENOMIC DNA]</scope>
    <source>
        <strain evidence="1 2">IAM M-71</strain>
    </source>
</reference>
<gene>
    <name evidence="1" type="ORF">NIES2119_08085</name>
</gene>
<protein>
    <submittedName>
        <fullName evidence="1">Uncharacterized protein</fullName>
    </submittedName>
</protein>
<accession>A0A1U7IP98</accession>
<dbReference type="Proteomes" id="UP000185860">
    <property type="component" value="Unassembled WGS sequence"/>
</dbReference>
<name>A0A1U7IP98_9CYAN</name>
<evidence type="ECO:0000313" key="1">
    <source>
        <dbReference type="EMBL" id="OKH39079.1"/>
    </source>
</evidence>
<dbReference type="OrthoDB" id="514560at2"/>
<proteinExistence type="predicted"/>
<dbReference type="RefSeq" id="WP_073592941.1">
    <property type="nucleotide sequence ID" value="NZ_MRCE01000006.1"/>
</dbReference>